<accession>A0A1H7CWH1</accession>
<dbReference type="AlphaFoldDB" id="A0A1H7CWH1"/>
<reference evidence="2" key="1">
    <citation type="submission" date="2016-10" db="EMBL/GenBank/DDBJ databases">
        <authorList>
            <person name="Varghese N."/>
            <person name="Submissions S."/>
        </authorList>
    </citation>
    <scope>NUCLEOTIDE SEQUENCE [LARGE SCALE GENOMIC DNA]</scope>
    <source>
        <strain evidence="2">CGMCC 1.10218</strain>
    </source>
</reference>
<evidence type="ECO:0000313" key="2">
    <source>
        <dbReference type="Proteomes" id="UP000199223"/>
    </source>
</evidence>
<evidence type="ECO:0008006" key="3">
    <source>
        <dbReference type="Google" id="ProtNLM"/>
    </source>
</evidence>
<organism evidence="1 2">
    <name type="scientific">Deinococcus reticulitermitis</name>
    <dbReference type="NCBI Taxonomy" id="856736"/>
    <lineage>
        <taxon>Bacteria</taxon>
        <taxon>Thermotogati</taxon>
        <taxon>Deinococcota</taxon>
        <taxon>Deinococci</taxon>
        <taxon>Deinococcales</taxon>
        <taxon>Deinococcaceae</taxon>
        <taxon>Deinococcus</taxon>
    </lineage>
</organism>
<name>A0A1H7CWH1_9DEIO</name>
<dbReference type="RefSeq" id="WP_092265885.1">
    <property type="nucleotide sequence ID" value="NZ_FNZA01000045.1"/>
</dbReference>
<evidence type="ECO:0000313" key="1">
    <source>
        <dbReference type="EMBL" id="SEJ94008.1"/>
    </source>
</evidence>
<dbReference type="InterPro" id="IPR027417">
    <property type="entry name" value="P-loop_NTPase"/>
</dbReference>
<protein>
    <recommendedName>
        <fullName evidence="3">ATP-binding protein</fullName>
    </recommendedName>
</protein>
<dbReference type="STRING" id="856736.SAMN04488058_1455"/>
<dbReference type="OrthoDB" id="856045at2"/>
<gene>
    <name evidence="1" type="ORF">SAMN04488058_1455</name>
</gene>
<sequence>MTAALPPEQPVAPLRFLRSVRLERDAQVSGALAGYTITTQARAVLRRMLGALGAQGTERAWTLTGPYGSGKSAFALFLTRLLQVPEGEAFELLQEADPLLADEWRLTTPRPFLPVALTLRRAPLGTALLEGLQAASLSLNGAASEAWRKNLKALNQGVSPDTRALLEQFESLQALAAAEGYGGLLLVLDELGKALEYAGRFEGEDIYLLQELAEVAARSGEHPLLLVGVLHQAFEHYGEHLIASSRKEWAKVQGRFADIAFLEPPEQQMRLAAQAMEALEVRPSGPLLTQAEQAAEGIAALGQAPRALGGAEFLTLSRAAAPLHPTVLLALPYLFRRFAQNERSLFAYLLSGEPRAVPDLWPARSALVRLADLFDYFALNLLGSLSRQAFARRWLEVVDAVERHPDLSEVQVETLKTVGLLGVLGDVSMLVPSAELISLALRDTPDDPEVARTLQELEHRSLIVYRRFNRTFRVWEGSDVDIEERLEEGRRTVGAQLALSEILERYLPRRPLVARRHSFDTGALRFFEVRYLDEPADPARLTPAAGADGILVCTLPGTPEQGEAFARWAHDEALCERPELVVVIPEQIHSLREAATELRALHWLRESTPELRDDRVARREVAERLSHLEALLVTAVEQLLDPRPAPQGSRAAYHHLGERVGASTPRQVTELLSSAVDAVYPQSPRVLNELVNRRTLSSAAAAARRTLIERMLTQANEPLLGIEGYPPERSMYESVLRATGLHAPLDPDEEEGGWQFQDPEEGHPTNLAPVWAWMAERIFGTAEPLAVDALFAEMAAPPYGVTAGLQPVLLAAFMQAHPHEISLYREAAFVPEPGIADFEVLLRRPELFAVAGSAVRGERADVLERLASSLNTPEALVPVVRHLIRMVKGLPDTSWRTGRLPAEVLALRGAFERARSPEKLLFADIPAALGLPAIEDGPGDPARTAAFFDALNGAIRTWAAHGPQQTAQARATLLEALNFPPTDEGWQALTEQAQELQGRPLPASLVPLVSRLCSPGKPETVQDGVLALVAGRSPRSWTDADADRFPTQALATAQTYSLAARQLGYSSPEAERASERYAQSLRASLGLSGGGPSMPGKHRDAMKLALLRLLQELDAE</sequence>
<dbReference type="EMBL" id="FNZA01000045">
    <property type="protein sequence ID" value="SEJ94008.1"/>
    <property type="molecule type" value="Genomic_DNA"/>
</dbReference>
<dbReference type="SUPFAM" id="SSF52540">
    <property type="entry name" value="P-loop containing nucleoside triphosphate hydrolases"/>
    <property type="match status" value="1"/>
</dbReference>
<keyword evidence="2" id="KW-1185">Reference proteome</keyword>
<proteinExistence type="predicted"/>
<dbReference type="Proteomes" id="UP000199223">
    <property type="component" value="Unassembled WGS sequence"/>
</dbReference>